<protein>
    <submittedName>
        <fullName evidence="1">Uncharacterized protein</fullName>
    </submittedName>
</protein>
<organism evidence="1 2">
    <name type="scientific">Hypsizygus marmoreus</name>
    <name type="common">White beech mushroom</name>
    <name type="synonym">Agaricus marmoreus</name>
    <dbReference type="NCBI Taxonomy" id="39966"/>
    <lineage>
        <taxon>Eukaryota</taxon>
        <taxon>Fungi</taxon>
        <taxon>Dikarya</taxon>
        <taxon>Basidiomycota</taxon>
        <taxon>Agaricomycotina</taxon>
        <taxon>Agaricomycetes</taxon>
        <taxon>Agaricomycetidae</taxon>
        <taxon>Agaricales</taxon>
        <taxon>Tricholomatineae</taxon>
        <taxon>Lyophyllaceae</taxon>
        <taxon>Hypsizygus</taxon>
    </lineage>
</organism>
<dbReference type="SUPFAM" id="SSF52058">
    <property type="entry name" value="L domain-like"/>
    <property type="match status" value="1"/>
</dbReference>
<dbReference type="InParanoid" id="A0A369JZI1"/>
<reference evidence="1" key="1">
    <citation type="submission" date="2018-04" db="EMBL/GenBank/DDBJ databases">
        <title>Whole genome sequencing of Hypsizygus marmoreus.</title>
        <authorList>
            <person name="Choi I.-G."/>
            <person name="Min B."/>
            <person name="Kim J.-G."/>
            <person name="Kim S."/>
            <person name="Oh Y.-L."/>
            <person name="Kong W.-S."/>
            <person name="Park H."/>
            <person name="Jeong J."/>
            <person name="Song E.-S."/>
        </authorList>
    </citation>
    <scope>NUCLEOTIDE SEQUENCE [LARGE SCALE GENOMIC DNA]</scope>
    <source>
        <strain evidence="1">51987-8</strain>
    </source>
</reference>
<evidence type="ECO:0000313" key="1">
    <source>
        <dbReference type="EMBL" id="RDB27148.1"/>
    </source>
</evidence>
<dbReference type="AlphaFoldDB" id="A0A369JZI1"/>
<dbReference type="InterPro" id="IPR032675">
    <property type="entry name" value="LRR_dom_sf"/>
</dbReference>
<name>A0A369JZI1_HYPMA</name>
<dbReference type="Gene3D" id="3.80.10.10">
    <property type="entry name" value="Ribonuclease Inhibitor"/>
    <property type="match status" value="1"/>
</dbReference>
<gene>
    <name evidence="1" type="ORF">Hypma_004616</name>
</gene>
<dbReference type="EMBL" id="LUEZ02000018">
    <property type="protein sequence ID" value="RDB27148.1"/>
    <property type="molecule type" value="Genomic_DNA"/>
</dbReference>
<accession>A0A369JZI1</accession>
<proteinExistence type="predicted"/>
<comment type="caution">
    <text evidence="1">The sequence shown here is derived from an EMBL/GenBank/DDBJ whole genome shotgun (WGS) entry which is preliminary data.</text>
</comment>
<dbReference type="Proteomes" id="UP000076154">
    <property type="component" value="Unassembled WGS sequence"/>
</dbReference>
<evidence type="ECO:0000313" key="2">
    <source>
        <dbReference type="Proteomes" id="UP000076154"/>
    </source>
</evidence>
<keyword evidence="2" id="KW-1185">Reference proteome</keyword>
<sequence>MVSLYMMNARLRGNGTTLSPPSYLSRVVPLKHRLYQNTHPSHHGAAPPQPIMGLRIMALPRPRNPPSMDSGRAPQNTAWAAAVRHLQVPEDMVNFPPDLWDKDILADSIGPLTPRPDSVVALALPWPQLTSLKIIEHRLSSARVIAILSQCANLIESELSLGYEKSTGLAHPITLENLNSLTLKASSATRESSGGGVLPILRTLALPALKTLTICAPCTFSGSLAITLSTLQQHSQFDLEHFSLTGEINVQGLKSFFRGVLTLRSLCIEPCNQCAYPALLKFLKSAKDVVLPNLVALDLTAHALGMYVDTTA</sequence>